<dbReference type="KEGG" id="eke:EK0264_17865"/>
<dbReference type="Gene3D" id="3.30.70.2390">
    <property type="match status" value="1"/>
</dbReference>
<feature type="transmembrane region" description="Helical" evidence="1">
    <location>
        <begin position="20"/>
        <end position="37"/>
    </location>
</feature>
<dbReference type="RefSeq" id="WP_159547081.1">
    <property type="nucleotide sequence ID" value="NZ_CP047156.1"/>
</dbReference>
<keyword evidence="1" id="KW-1133">Transmembrane helix</keyword>
<dbReference type="AlphaFoldDB" id="A0A7L4YTY5"/>
<evidence type="ECO:0000313" key="4">
    <source>
        <dbReference type="Proteomes" id="UP000463857"/>
    </source>
</evidence>
<accession>A0A7L4YTY5</accession>
<evidence type="ECO:0000256" key="1">
    <source>
        <dbReference type="SAM" id="Phobius"/>
    </source>
</evidence>
<sequence length="190" mass="19926">MSESKSPRRPGGRRPVPPLIFLLVLAILALFVWWKVIRTDEDRTKAESAPCTLSASPEQLAQLQNMGNIQINVLNGSSQSGLAASIQAELVSRGFTVLDIGNAPSDQAVSTAGKVIYPSGKAFEANVVAANFVDFEIERSTAITDGTLTVIAGQAYGGPADPNQSSQEVTSLIEEQAKIVAGCPAPSEGS</sequence>
<keyword evidence="1" id="KW-0472">Membrane</keyword>
<name>A0A7L4YTY5_9ACTN</name>
<keyword evidence="4" id="KW-1185">Reference proteome</keyword>
<dbReference type="EMBL" id="CP047156">
    <property type="protein sequence ID" value="QHC01957.1"/>
    <property type="molecule type" value="Genomic_DNA"/>
</dbReference>
<dbReference type="InterPro" id="IPR027381">
    <property type="entry name" value="LytR/CpsA/Psr_C"/>
</dbReference>
<dbReference type="OrthoDB" id="5189665at2"/>
<dbReference type="InParanoid" id="A0A7L4YTY5"/>
<protein>
    <recommendedName>
        <fullName evidence="2">LytR/CpsA/Psr regulator C-terminal domain-containing protein</fullName>
    </recommendedName>
</protein>
<reference evidence="3 4" key="1">
    <citation type="journal article" date="2018" name="Int. J. Syst. Evol. Microbiol.">
        <title>Epidermidibacterium keratini gen. nov., sp. nov., a member of the family Sporichthyaceae, isolated from keratin epidermis.</title>
        <authorList>
            <person name="Lee D.G."/>
            <person name="Trujillo M.E."/>
            <person name="Kang S."/>
            <person name="Nam J.J."/>
            <person name="Kim Y.J."/>
        </authorList>
    </citation>
    <scope>NUCLEOTIDE SEQUENCE [LARGE SCALE GENOMIC DNA]</scope>
    <source>
        <strain evidence="3 4">EPI-7</strain>
    </source>
</reference>
<organism evidence="3 4">
    <name type="scientific">Epidermidibacterium keratini</name>
    <dbReference type="NCBI Taxonomy" id="1891644"/>
    <lineage>
        <taxon>Bacteria</taxon>
        <taxon>Bacillati</taxon>
        <taxon>Actinomycetota</taxon>
        <taxon>Actinomycetes</taxon>
        <taxon>Sporichthyales</taxon>
        <taxon>Sporichthyaceae</taxon>
        <taxon>Epidermidibacterium</taxon>
    </lineage>
</organism>
<dbReference type="Proteomes" id="UP000463857">
    <property type="component" value="Chromosome"/>
</dbReference>
<gene>
    <name evidence="3" type="ORF">EK0264_17865</name>
</gene>
<evidence type="ECO:0000313" key="3">
    <source>
        <dbReference type="EMBL" id="QHC01957.1"/>
    </source>
</evidence>
<proteinExistence type="predicted"/>
<evidence type="ECO:0000259" key="2">
    <source>
        <dbReference type="Pfam" id="PF13399"/>
    </source>
</evidence>
<keyword evidence="1" id="KW-0812">Transmembrane</keyword>
<feature type="domain" description="LytR/CpsA/Psr regulator C-terminal" evidence="2">
    <location>
        <begin position="69"/>
        <end position="156"/>
    </location>
</feature>
<dbReference type="Pfam" id="PF13399">
    <property type="entry name" value="LytR_C"/>
    <property type="match status" value="1"/>
</dbReference>